<evidence type="ECO:0000313" key="3">
    <source>
        <dbReference type="Proteomes" id="UP000254640"/>
    </source>
</evidence>
<reference evidence="2 3" key="1">
    <citation type="submission" date="2018-06" db="EMBL/GenBank/DDBJ databases">
        <authorList>
            <consortium name="Pathogen Informatics"/>
            <person name="Doyle S."/>
        </authorList>
    </citation>
    <scope>NUCLEOTIDE SEQUENCE [LARGE SCALE GENOMIC DNA]</scope>
    <source>
        <strain evidence="2 3">NCTC9381</strain>
    </source>
</reference>
<dbReference type="EMBL" id="UGSO01000001">
    <property type="protein sequence ID" value="SUB14305.1"/>
    <property type="molecule type" value="Genomic_DNA"/>
</dbReference>
<dbReference type="AlphaFoldDB" id="A0A379A8S5"/>
<dbReference type="Proteomes" id="UP000254640">
    <property type="component" value="Unassembled WGS sequence"/>
</dbReference>
<accession>A0A379A8S5</accession>
<organism evidence="2 3">
    <name type="scientific">Enterobacter agglomerans</name>
    <name type="common">Erwinia herbicola</name>
    <name type="synonym">Pantoea agglomerans</name>
    <dbReference type="NCBI Taxonomy" id="549"/>
    <lineage>
        <taxon>Bacteria</taxon>
        <taxon>Pseudomonadati</taxon>
        <taxon>Pseudomonadota</taxon>
        <taxon>Gammaproteobacteria</taxon>
        <taxon>Enterobacterales</taxon>
        <taxon>Erwiniaceae</taxon>
        <taxon>Pantoea</taxon>
        <taxon>Pantoea agglomerans group</taxon>
    </lineage>
</organism>
<evidence type="ECO:0000256" key="1">
    <source>
        <dbReference type="SAM" id="MobiDB-lite"/>
    </source>
</evidence>
<feature type="region of interest" description="Disordered" evidence="1">
    <location>
        <begin position="179"/>
        <end position="202"/>
    </location>
</feature>
<sequence length="202" mass="22114">MAGLEYTLPQDWRDRWQATLPAWLDSVAVTRFTSNRNLIIDINPAFPFQLTSLDGSGENLLLAQQHQWGIWSGKLSLNAAESTFNRTDLRHPSIALSADQQQIQVTELSAFSNKGLLEGTATVGQQPARPLTLQLTGRAVPVNVLQNWGWPALPLTGDSNMQLQLSGALTANQPLRPTVNGSLSVTTDSQQLQQTMQAGEVR</sequence>
<name>A0A379A8S5_ENTAG</name>
<keyword evidence="3" id="KW-1185">Reference proteome</keyword>
<protein>
    <submittedName>
        <fullName evidence="2">AsmA family</fullName>
    </submittedName>
</protein>
<gene>
    <name evidence="2" type="ORF">NCTC9381_00145</name>
</gene>
<evidence type="ECO:0000313" key="2">
    <source>
        <dbReference type="EMBL" id="SUB14305.1"/>
    </source>
</evidence>
<proteinExistence type="predicted"/>